<comment type="caution">
    <text evidence="1">The sequence shown here is derived from an EMBL/GenBank/DDBJ whole genome shotgun (WGS) entry which is preliminary data.</text>
</comment>
<dbReference type="Pfam" id="PF19807">
    <property type="entry name" value="DUF6290"/>
    <property type="match status" value="1"/>
</dbReference>
<accession>A0ABU7T190</accession>
<evidence type="ECO:0000313" key="2">
    <source>
        <dbReference type="Proteomes" id="UP001330016"/>
    </source>
</evidence>
<dbReference type="EMBL" id="JAQSGK010000032">
    <property type="protein sequence ID" value="MEE6716341.1"/>
    <property type="molecule type" value="Genomic_DNA"/>
</dbReference>
<dbReference type="InterPro" id="IPR046257">
    <property type="entry name" value="DUF6290"/>
</dbReference>
<evidence type="ECO:0000313" key="1">
    <source>
        <dbReference type="EMBL" id="MEE6716341.1"/>
    </source>
</evidence>
<proteinExistence type="predicted"/>
<dbReference type="CDD" id="cd21631">
    <property type="entry name" value="RHH_CopG_NikR-like"/>
    <property type="match status" value="1"/>
</dbReference>
<dbReference type="RefSeq" id="WP_278903173.1">
    <property type="nucleotide sequence ID" value="NZ_CAUFDJ010000001.1"/>
</dbReference>
<sequence length="78" mass="8734">MAHMTSVHFDDRTDALLDAFTQSHGVSRSTFIQEAVAEKLGEWVDTQAADEAYQKWQADNYQTKSLTQIAKDLGLDAD</sequence>
<gene>
    <name evidence="1" type="ORF">PS435_10775</name>
</gene>
<dbReference type="Proteomes" id="UP001330016">
    <property type="component" value="Unassembled WGS sequence"/>
</dbReference>
<keyword evidence="2" id="KW-1185">Reference proteome</keyword>
<name>A0ABU7T190_9LACO</name>
<organism evidence="1 2">
    <name type="scientific">Schleiferilactobacillus harbinensis</name>
    <dbReference type="NCBI Taxonomy" id="304207"/>
    <lineage>
        <taxon>Bacteria</taxon>
        <taxon>Bacillati</taxon>
        <taxon>Bacillota</taxon>
        <taxon>Bacilli</taxon>
        <taxon>Lactobacillales</taxon>
        <taxon>Lactobacillaceae</taxon>
        <taxon>Schleiferilactobacillus</taxon>
    </lineage>
</organism>
<protein>
    <submittedName>
        <fullName evidence="1">DUF6290 family protein</fullName>
    </submittedName>
</protein>
<reference evidence="1 2" key="1">
    <citation type="submission" date="2023-02" db="EMBL/GenBank/DDBJ databases">
        <title>The predominant lactic acid bacteria and yeasts involved in the spontaneous fermentation of millet during the production of the traditional porridge Hausa koko in Ghana.</title>
        <authorList>
            <person name="Atter A."/>
            <person name="Diaz M."/>
        </authorList>
    </citation>
    <scope>NUCLEOTIDE SEQUENCE [LARGE SCALE GENOMIC DNA]</scope>
    <source>
        <strain evidence="1 2">FI11640</strain>
    </source>
</reference>